<dbReference type="PANTHER" id="PTHR30469">
    <property type="entry name" value="MULTIDRUG RESISTANCE PROTEIN MDTA"/>
    <property type="match status" value="1"/>
</dbReference>
<feature type="domain" description="Multidrug resistance protein MdtA-like barrel-sandwich hybrid" evidence="3">
    <location>
        <begin position="82"/>
        <end position="254"/>
    </location>
</feature>
<organism evidence="6 7">
    <name type="scientific">Candidatus Thermokryptus mobilis</name>
    <dbReference type="NCBI Taxonomy" id="1643428"/>
    <lineage>
        <taxon>Bacteria</taxon>
        <taxon>Pseudomonadati</taxon>
        <taxon>Candidatus Kryptoniota</taxon>
        <taxon>Candidatus Thermokryptus</taxon>
    </lineage>
</organism>
<dbReference type="Pfam" id="PF25954">
    <property type="entry name" value="Beta-barrel_RND_2"/>
    <property type="match status" value="1"/>
</dbReference>
<dbReference type="SUPFAM" id="SSF111369">
    <property type="entry name" value="HlyD-like secretion proteins"/>
    <property type="match status" value="2"/>
</dbReference>
<name>A0A0S4NA04_9BACT</name>
<evidence type="ECO:0000313" key="7">
    <source>
        <dbReference type="Proteomes" id="UP000320623"/>
    </source>
</evidence>
<dbReference type="Gene3D" id="2.40.50.100">
    <property type="match status" value="2"/>
</dbReference>
<dbReference type="InterPro" id="IPR058649">
    <property type="entry name" value="CzcB_C"/>
</dbReference>
<dbReference type="Gene3D" id="2.40.420.20">
    <property type="match status" value="1"/>
</dbReference>
<dbReference type="AlphaFoldDB" id="A0A0S4NA04"/>
<dbReference type="InterPro" id="IPR006143">
    <property type="entry name" value="RND_pump_MFP"/>
</dbReference>
<dbReference type="GO" id="GO:1990281">
    <property type="term" value="C:efflux pump complex"/>
    <property type="evidence" value="ECO:0007669"/>
    <property type="project" value="TreeGrafter"/>
</dbReference>
<dbReference type="STRING" id="1643428.GCA_001442855_01867"/>
<evidence type="ECO:0000313" key="6">
    <source>
        <dbReference type="EMBL" id="CUU07813.1"/>
    </source>
</evidence>
<evidence type="ECO:0000256" key="1">
    <source>
        <dbReference type="ARBA" id="ARBA00009477"/>
    </source>
</evidence>
<accession>A0A0S4NA04</accession>
<dbReference type="InterPro" id="IPR058792">
    <property type="entry name" value="Beta-barrel_RND_2"/>
</dbReference>
<gene>
    <name evidence="6" type="ORF">JGI1_01906</name>
</gene>
<dbReference type="OrthoDB" id="9810430at2"/>
<dbReference type="GO" id="GO:0015562">
    <property type="term" value="F:efflux transmembrane transporter activity"/>
    <property type="evidence" value="ECO:0007669"/>
    <property type="project" value="TreeGrafter"/>
</dbReference>
<evidence type="ECO:0000259" key="3">
    <source>
        <dbReference type="Pfam" id="PF25917"/>
    </source>
</evidence>
<dbReference type="Gene3D" id="2.40.30.170">
    <property type="match status" value="1"/>
</dbReference>
<dbReference type="Pfam" id="PF25917">
    <property type="entry name" value="BSH_RND"/>
    <property type="match status" value="1"/>
</dbReference>
<evidence type="ECO:0000259" key="5">
    <source>
        <dbReference type="Pfam" id="PF25975"/>
    </source>
</evidence>
<evidence type="ECO:0000256" key="2">
    <source>
        <dbReference type="SAM" id="Phobius"/>
    </source>
</evidence>
<dbReference type="NCBIfam" id="TIGR01730">
    <property type="entry name" value="RND_mfp"/>
    <property type="match status" value="1"/>
</dbReference>
<dbReference type="InterPro" id="IPR058625">
    <property type="entry name" value="MdtA-like_BSH"/>
</dbReference>
<dbReference type="Pfam" id="PF25975">
    <property type="entry name" value="CzcB_C"/>
    <property type="match status" value="1"/>
</dbReference>
<sequence>MPSENTTKRKPWLKILMFILSGIFLLFLIAGIIFWGGGEETNVTIQNVEPGEIFFPVKVDVARKGDLIQWVNTSGVAKPIQEVDIISRVGGQVVLLNVHNGKFINKDDLIFKIDDTEYKIALKQAEYNLLDARVEYNLMKFGSVPGGADVGRFKKEIDSLKKVYEEMKKKYEMGLVGEGDFERVKRDYEALLVYSDVNREDVIANKSGLNRALIEYERAKLNLEYTQIKAPFSGYIADCDINVGSYVSPGQKCMKLIDISFVKIVVEVTETQLAKIKTGNIAEVELVAYPGEIFRGRVVEVNPYIDVERRVGKVVVLIENIGEKIKPGMFANVRIQGDIYRDVLLVPKKAVVMRDNRPVVFVYQGVDEDNGLSKWFYVELGRENEQFYEIKSGINPGDTIIVEGNYNLAHDSRVKVSR</sequence>
<feature type="domain" description="CzcB-like C-terminal circularly permuted SH3-like" evidence="5">
    <location>
        <begin position="345"/>
        <end position="406"/>
    </location>
</feature>
<keyword evidence="2" id="KW-1133">Transmembrane helix</keyword>
<keyword evidence="2" id="KW-0812">Transmembrane</keyword>
<keyword evidence="7" id="KW-1185">Reference proteome</keyword>
<feature type="domain" description="CusB-like beta-barrel" evidence="4">
    <location>
        <begin position="264"/>
        <end position="337"/>
    </location>
</feature>
<dbReference type="PANTHER" id="PTHR30469:SF15">
    <property type="entry name" value="HLYD FAMILY OF SECRETION PROTEINS"/>
    <property type="match status" value="1"/>
</dbReference>
<protein>
    <submittedName>
        <fullName evidence="6">RND family efflux transporter, MFP subunit</fullName>
    </submittedName>
</protein>
<dbReference type="Proteomes" id="UP000320623">
    <property type="component" value="Unassembled WGS sequence"/>
</dbReference>
<evidence type="ECO:0000259" key="4">
    <source>
        <dbReference type="Pfam" id="PF25954"/>
    </source>
</evidence>
<comment type="similarity">
    <text evidence="1">Belongs to the membrane fusion protein (MFP) (TC 8.A.1) family.</text>
</comment>
<dbReference type="EMBL" id="FAOO01000016">
    <property type="protein sequence ID" value="CUU07813.1"/>
    <property type="molecule type" value="Genomic_DNA"/>
</dbReference>
<keyword evidence="2" id="KW-0472">Membrane</keyword>
<feature type="transmembrane region" description="Helical" evidence="2">
    <location>
        <begin position="12"/>
        <end position="36"/>
    </location>
</feature>
<dbReference type="FunFam" id="2.40.30.170:FF:000010">
    <property type="entry name" value="Efflux RND transporter periplasmic adaptor subunit"/>
    <property type="match status" value="1"/>
</dbReference>
<proteinExistence type="inferred from homology"/>
<reference evidence="7" key="1">
    <citation type="submission" date="2015-11" db="EMBL/GenBank/DDBJ databases">
        <authorList>
            <person name="Varghese N."/>
        </authorList>
    </citation>
    <scope>NUCLEOTIDE SEQUENCE [LARGE SCALE GENOMIC DNA]</scope>
</reference>